<proteinExistence type="predicted"/>
<feature type="non-terminal residue" evidence="1">
    <location>
        <position position="43"/>
    </location>
</feature>
<dbReference type="EMBL" id="CADCTZ010000675">
    <property type="protein sequence ID" value="CAA9360363.1"/>
    <property type="molecule type" value="Genomic_DNA"/>
</dbReference>
<protein>
    <submittedName>
        <fullName evidence="1">Peptidase S1 and S6 chymotrypsin/Hap</fullName>
    </submittedName>
</protein>
<evidence type="ECO:0000313" key="1">
    <source>
        <dbReference type="EMBL" id="CAA9360363.1"/>
    </source>
</evidence>
<organism evidence="1">
    <name type="scientific">uncultured Microcoleus sp</name>
    <dbReference type="NCBI Taxonomy" id="259945"/>
    <lineage>
        <taxon>Bacteria</taxon>
        <taxon>Bacillati</taxon>
        <taxon>Cyanobacteriota</taxon>
        <taxon>Cyanophyceae</taxon>
        <taxon>Oscillatoriophycideae</taxon>
        <taxon>Oscillatoriales</taxon>
        <taxon>Microcoleaceae</taxon>
        <taxon>Microcoleus</taxon>
        <taxon>environmental samples</taxon>
    </lineage>
</organism>
<sequence>GKVSESRAVSSSPNGRVGACCCRFYYLRCCLSAANFGIGTKTL</sequence>
<accession>A0A6J4MIG7</accession>
<dbReference type="AlphaFoldDB" id="A0A6J4MIG7"/>
<reference evidence="1" key="1">
    <citation type="submission" date="2020-02" db="EMBL/GenBank/DDBJ databases">
        <authorList>
            <person name="Meier V. D."/>
        </authorList>
    </citation>
    <scope>NUCLEOTIDE SEQUENCE</scope>
    <source>
        <strain evidence="1">AVDCRST_MAG84</strain>
    </source>
</reference>
<name>A0A6J4MIG7_9CYAN</name>
<gene>
    <name evidence="1" type="ORF">AVDCRST_MAG84-3449</name>
</gene>
<feature type="non-terminal residue" evidence="1">
    <location>
        <position position="1"/>
    </location>
</feature>